<evidence type="ECO:0000313" key="3">
    <source>
        <dbReference type="Proteomes" id="UP000002191"/>
    </source>
</evidence>
<dbReference type="eggNOG" id="ENOG502ZU8H">
    <property type="taxonomic scope" value="Bacteria"/>
</dbReference>
<dbReference type="KEGG" id="das:Daes_1067"/>
<reference evidence="3" key="1">
    <citation type="submission" date="2010-12" db="EMBL/GenBank/DDBJ databases">
        <title>Complete sequence of Desulfovibrio aespoeensis Aspo-2.</title>
        <authorList>
            <consortium name="US DOE Joint Genome Institute"/>
            <person name="Lucas S."/>
            <person name="Copeland A."/>
            <person name="Lapidus A."/>
            <person name="Cheng J.-F."/>
            <person name="Goodwin L."/>
            <person name="Pitluck S."/>
            <person name="Chertkov O."/>
            <person name="Misra M."/>
            <person name="Detter J.C."/>
            <person name="Han C."/>
            <person name="Tapia R."/>
            <person name="Land M."/>
            <person name="Hauser L."/>
            <person name="Kyrpides N."/>
            <person name="Ivanova N."/>
            <person name="Ovchinnikova G."/>
            <person name="Pedersen K."/>
            <person name="Jagevall S."/>
            <person name="Hazen T."/>
            <person name="Woyke T."/>
        </authorList>
    </citation>
    <scope>NUCLEOTIDE SEQUENCE [LARGE SCALE GENOMIC DNA]</scope>
    <source>
        <strain evidence="3">ATCC 700646 / DSM 10631 / Aspo-2</strain>
    </source>
</reference>
<evidence type="ECO:0000256" key="1">
    <source>
        <dbReference type="SAM" id="Phobius"/>
    </source>
</evidence>
<accession>E6VT33</accession>
<keyword evidence="1" id="KW-0812">Transmembrane</keyword>
<sequence length="197" mass="23348">MNRISEILEKIGTLENELSTELERRHDELRGVIKEKKAWFSDEVDRRHRELATRFLDYVYDSGFLKILTIPVIWAALIPAVFLDMVVCVYQLVCFPVYGIPRVRRGRYLVIDRYALGYLNWLEKCNCVYCGYFNGLMSFIREVAARTEQYWCPIRHARPVVPHSRYKHFFDFGDAGAYRDGLAEVRKKFDDVESYRN</sequence>
<keyword evidence="1" id="KW-0472">Membrane</keyword>
<feature type="transmembrane region" description="Helical" evidence="1">
    <location>
        <begin position="72"/>
        <end position="98"/>
    </location>
</feature>
<keyword evidence="3" id="KW-1185">Reference proteome</keyword>
<dbReference type="OrthoDB" id="9795505at2"/>
<dbReference type="HOGENOM" id="CLU_1383214_0_0_7"/>
<evidence type="ECO:0000313" key="2">
    <source>
        <dbReference type="EMBL" id="ADU62083.1"/>
    </source>
</evidence>
<protein>
    <submittedName>
        <fullName evidence="2">Uncharacterized protein</fullName>
    </submittedName>
</protein>
<dbReference type="EMBL" id="CP002431">
    <property type="protein sequence ID" value="ADU62083.1"/>
    <property type="molecule type" value="Genomic_DNA"/>
</dbReference>
<dbReference type="AlphaFoldDB" id="E6VT33"/>
<proteinExistence type="predicted"/>
<keyword evidence="1" id="KW-1133">Transmembrane helix</keyword>
<name>E6VT33_PSEA9</name>
<dbReference type="RefSeq" id="WP_013514014.1">
    <property type="nucleotide sequence ID" value="NC_014844.1"/>
</dbReference>
<reference evidence="2 3" key="2">
    <citation type="journal article" date="2014" name="Genome Announc.">
        <title>Complete Genome Sequence of the Subsurface, Mesophilic Sulfate-Reducing Bacterium Desulfovibrio aespoeensis Aspo-2.</title>
        <authorList>
            <person name="Pedersen K."/>
            <person name="Bengtsson A."/>
            <person name="Edlund J."/>
            <person name="Rabe L."/>
            <person name="Hazen T."/>
            <person name="Chakraborty R."/>
            <person name="Goodwin L."/>
            <person name="Shapiro N."/>
        </authorList>
    </citation>
    <scope>NUCLEOTIDE SEQUENCE [LARGE SCALE GENOMIC DNA]</scope>
    <source>
        <strain evidence="3">ATCC 700646 / DSM 10631 / Aspo-2</strain>
    </source>
</reference>
<dbReference type="STRING" id="643562.Daes_1067"/>
<gene>
    <name evidence="2" type="ordered locus">Daes_1067</name>
</gene>
<organism evidence="2 3">
    <name type="scientific">Pseudodesulfovibrio aespoeensis (strain ATCC 700646 / DSM 10631 / Aspo-2)</name>
    <name type="common">Desulfovibrio aespoeensis</name>
    <dbReference type="NCBI Taxonomy" id="643562"/>
    <lineage>
        <taxon>Bacteria</taxon>
        <taxon>Pseudomonadati</taxon>
        <taxon>Thermodesulfobacteriota</taxon>
        <taxon>Desulfovibrionia</taxon>
        <taxon>Desulfovibrionales</taxon>
        <taxon>Desulfovibrionaceae</taxon>
    </lineage>
</organism>
<dbReference type="Proteomes" id="UP000002191">
    <property type="component" value="Chromosome"/>
</dbReference>